<gene>
    <name evidence="1" type="ORF">AAP_00647</name>
</gene>
<name>A0A168CTT1_9EURO</name>
<proteinExistence type="predicted"/>
<keyword evidence="2" id="KW-1185">Reference proteome</keyword>
<evidence type="ECO:0000313" key="2">
    <source>
        <dbReference type="Proteomes" id="UP000242877"/>
    </source>
</evidence>
<accession>A0A168CTT1</accession>
<dbReference type="AlphaFoldDB" id="A0A168CTT1"/>
<organism evidence="1 2">
    <name type="scientific">Ascosphaera apis ARSEF 7405</name>
    <dbReference type="NCBI Taxonomy" id="392613"/>
    <lineage>
        <taxon>Eukaryota</taxon>
        <taxon>Fungi</taxon>
        <taxon>Dikarya</taxon>
        <taxon>Ascomycota</taxon>
        <taxon>Pezizomycotina</taxon>
        <taxon>Eurotiomycetes</taxon>
        <taxon>Eurotiomycetidae</taxon>
        <taxon>Onygenales</taxon>
        <taxon>Ascosphaeraceae</taxon>
        <taxon>Ascosphaera</taxon>
    </lineage>
</organism>
<comment type="caution">
    <text evidence="1">The sequence shown here is derived from an EMBL/GenBank/DDBJ whole genome shotgun (WGS) entry which is preliminary data.</text>
</comment>
<sequence length="136" mass="15542">MPAPGFWDDKNHAKLIGLLVRHAKLSKRDFEILAEEMGGDCTWRTIKRHLYYLRQKSEITSRVEPMGRSAFSSRAGRADCSPLKKKGMQTTIADDTDDEIEMAEDLFRDVKKEVVDVDAPKEKDRTIIKAETIDLC</sequence>
<dbReference type="VEuPathDB" id="FungiDB:AAP_00647"/>
<dbReference type="EMBL" id="AZGZ01000002">
    <property type="protein sequence ID" value="KZZ97004.1"/>
    <property type="molecule type" value="Genomic_DNA"/>
</dbReference>
<evidence type="ECO:0000313" key="1">
    <source>
        <dbReference type="EMBL" id="KZZ97004.1"/>
    </source>
</evidence>
<reference evidence="1 2" key="1">
    <citation type="journal article" date="2016" name="Genome Biol. Evol.">
        <title>Divergent and convergent evolution of fungal pathogenicity.</title>
        <authorList>
            <person name="Shang Y."/>
            <person name="Xiao G."/>
            <person name="Zheng P."/>
            <person name="Cen K."/>
            <person name="Zhan S."/>
            <person name="Wang C."/>
        </authorList>
    </citation>
    <scope>NUCLEOTIDE SEQUENCE [LARGE SCALE GENOMIC DNA]</scope>
    <source>
        <strain evidence="1 2">ARSEF 7405</strain>
    </source>
</reference>
<dbReference type="Proteomes" id="UP000242877">
    <property type="component" value="Unassembled WGS sequence"/>
</dbReference>
<protein>
    <submittedName>
        <fullName evidence="1">Uncharacterized protein</fullName>
    </submittedName>
</protein>